<name>I2FVE7_USTHO</name>
<feature type="compositionally biased region" description="Polar residues" evidence="1">
    <location>
        <begin position="37"/>
        <end position="46"/>
    </location>
</feature>
<proteinExistence type="predicted"/>
<keyword evidence="3" id="KW-1185">Reference proteome</keyword>
<sequence length="103" mass="11377">MAGESLNLALKRIRKVDKVRDLSSDYELQDEPAPKSEGQTGTTGLTEANRRVEWASRCWSKATNESDDAVAAAVVVCDHARGAREVREQNILLKETIQYDDAG</sequence>
<dbReference type="EMBL" id="CAGI01000159">
    <property type="protein sequence ID" value="CCF50890.1"/>
    <property type="molecule type" value="Genomic_DNA"/>
</dbReference>
<reference evidence="2 3" key="1">
    <citation type="journal article" date="2012" name="Plant Cell">
        <title>Genome comparison of barley and maize smut fungi reveals targeted loss of RNA silencing components and species-specific presence of transposable elements.</title>
        <authorList>
            <person name="Laurie J.D."/>
            <person name="Ali S."/>
            <person name="Linning R."/>
            <person name="Mannhaupt G."/>
            <person name="Wong P."/>
            <person name="Gueldener U."/>
            <person name="Muensterkoetter M."/>
            <person name="Moore R."/>
            <person name="Kahmann R."/>
            <person name="Bakkeren G."/>
            <person name="Schirawski J."/>
        </authorList>
    </citation>
    <scope>NUCLEOTIDE SEQUENCE [LARGE SCALE GENOMIC DNA]</scope>
    <source>
        <strain evidence="3">Uh4875-4</strain>
    </source>
</reference>
<gene>
    <name evidence="2" type="ORF">UHOR_14678</name>
</gene>
<protein>
    <submittedName>
        <fullName evidence="2">Uncharacterized protein</fullName>
    </submittedName>
</protein>
<dbReference type="HOGENOM" id="CLU_2265723_0_0_1"/>
<evidence type="ECO:0000313" key="3">
    <source>
        <dbReference type="Proteomes" id="UP000006174"/>
    </source>
</evidence>
<dbReference type="Proteomes" id="UP000006174">
    <property type="component" value="Unassembled WGS sequence"/>
</dbReference>
<evidence type="ECO:0000313" key="2">
    <source>
        <dbReference type="EMBL" id="CCF50890.1"/>
    </source>
</evidence>
<evidence type="ECO:0000256" key="1">
    <source>
        <dbReference type="SAM" id="MobiDB-lite"/>
    </source>
</evidence>
<accession>I2FVE7</accession>
<comment type="caution">
    <text evidence="2">The sequence shown here is derived from an EMBL/GenBank/DDBJ whole genome shotgun (WGS) entry which is preliminary data.</text>
</comment>
<dbReference type="AlphaFoldDB" id="I2FVE7"/>
<feature type="region of interest" description="Disordered" evidence="1">
    <location>
        <begin position="24"/>
        <end position="48"/>
    </location>
</feature>
<organism evidence="2 3">
    <name type="scientific">Ustilago hordei</name>
    <name type="common">Barley covered smut fungus</name>
    <dbReference type="NCBI Taxonomy" id="120017"/>
    <lineage>
        <taxon>Eukaryota</taxon>
        <taxon>Fungi</taxon>
        <taxon>Dikarya</taxon>
        <taxon>Basidiomycota</taxon>
        <taxon>Ustilaginomycotina</taxon>
        <taxon>Ustilaginomycetes</taxon>
        <taxon>Ustilaginales</taxon>
        <taxon>Ustilaginaceae</taxon>
        <taxon>Ustilago</taxon>
    </lineage>
</organism>